<reference evidence="1 2" key="1">
    <citation type="submission" date="2015-01" db="EMBL/GenBank/DDBJ databases">
        <title>The Genome Sequence of Cryptococcus gattii EJB2.</title>
        <authorList>
            <consortium name="The Broad Institute Genomics Platform"/>
            <person name="Cuomo C."/>
            <person name="Litvintseva A."/>
            <person name="Chen Y."/>
            <person name="Heitman J."/>
            <person name="Sun S."/>
            <person name="Springer D."/>
            <person name="Dromer F."/>
            <person name="Young S."/>
            <person name="Zeng Q."/>
            <person name="Gargeya S."/>
            <person name="Abouelleil A."/>
            <person name="Alvarado L."/>
            <person name="Chapman S.B."/>
            <person name="Gainer-Dewar J."/>
            <person name="Goldberg J."/>
            <person name="Griggs A."/>
            <person name="Gujja S."/>
            <person name="Hansen M."/>
            <person name="Howarth C."/>
            <person name="Imamovic A."/>
            <person name="Larimer J."/>
            <person name="Murphy C."/>
            <person name="Naylor J."/>
            <person name="Pearson M."/>
            <person name="Priest M."/>
            <person name="Roberts A."/>
            <person name="Saif S."/>
            <person name="Shea T."/>
            <person name="Sykes S."/>
            <person name="Wortman J."/>
            <person name="Nusbaum C."/>
            <person name="Birren B."/>
        </authorList>
    </citation>
    <scope>NUCLEOTIDE SEQUENCE [LARGE SCALE GENOMIC DNA]</scope>
    <source>
        <strain evidence="1 2">EJB2</strain>
    </source>
</reference>
<evidence type="ECO:0000313" key="2">
    <source>
        <dbReference type="Proteomes" id="UP000054272"/>
    </source>
</evidence>
<keyword evidence="2" id="KW-1185">Reference proteome</keyword>
<dbReference type="Proteomes" id="UP000054272">
    <property type="component" value="Unassembled WGS sequence"/>
</dbReference>
<accession>A0ABR5BKR2</accession>
<evidence type="ECO:0000313" key="1">
    <source>
        <dbReference type="EMBL" id="KIR76231.1"/>
    </source>
</evidence>
<sequence>MFFPGEYTARAVKLELISSELLIPNMDARHSWMVVRSDPEHDDSMEGPFFLSLAVSKAIYQLSTTMSFGRDKCCNAI</sequence>
<proteinExistence type="predicted"/>
<dbReference type="EMBL" id="KN848807">
    <property type="protein sequence ID" value="KIR76231.1"/>
    <property type="molecule type" value="Genomic_DNA"/>
</dbReference>
<organism evidence="1 2">
    <name type="scientific">Cryptococcus gattii EJB2</name>
    <dbReference type="NCBI Taxonomy" id="1296103"/>
    <lineage>
        <taxon>Eukaryota</taxon>
        <taxon>Fungi</taxon>
        <taxon>Dikarya</taxon>
        <taxon>Basidiomycota</taxon>
        <taxon>Agaricomycotina</taxon>
        <taxon>Tremellomycetes</taxon>
        <taxon>Tremellales</taxon>
        <taxon>Cryptococcaceae</taxon>
        <taxon>Cryptococcus</taxon>
        <taxon>Cryptococcus gattii species complex</taxon>
    </lineage>
</organism>
<name>A0ABR5BKR2_9TREE</name>
<gene>
    <name evidence="1" type="ORF">I306_06766</name>
</gene>
<protein>
    <submittedName>
        <fullName evidence="1">Uncharacterized protein</fullName>
    </submittedName>
</protein>